<dbReference type="InterPro" id="IPR019832">
    <property type="entry name" value="Mn/Fe_SOD_C"/>
</dbReference>
<dbReference type="AlphaFoldDB" id="A0A409WFK2"/>
<dbReference type="EMBL" id="NHYD01003440">
    <property type="protein sequence ID" value="PPQ77263.1"/>
    <property type="molecule type" value="Genomic_DNA"/>
</dbReference>
<dbReference type="Proteomes" id="UP000283269">
    <property type="component" value="Unassembled WGS sequence"/>
</dbReference>
<feature type="domain" description="Manganese/iron superoxide dismutase C-terminal" evidence="3">
    <location>
        <begin position="136"/>
        <end position="185"/>
    </location>
</feature>
<evidence type="ECO:0000313" key="5">
    <source>
        <dbReference type="Proteomes" id="UP000283269"/>
    </source>
</evidence>
<organism evidence="4 5">
    <name type="scientific">Psilocybe cyanescens</name>
    <dbReference type="NCBI Taxonomy" id="93625"/>
    <lineage>
        <taxon>Eukaryota</taxon>
        <taxon>Fungi</taxon>
        <taxon>Dikarya</taxon>
        <taxon>Basidiomycota</taxon>
        <taxon>Agaricomycotina</taxon>
        <taxon>Agaricomycetes</taxon>
        <taxon>Agaricomycetidae</taxon>
        <taxon>Agaricales</taxon>
        <taxon>Agaricineae</taxon>
        <taxon>Strophariaceae</taxon>
        <taxon>Psilocybe</taxon>
    </lineage>
</organism>
<feature type="region of interest" description="Disordered" evidence="2">
    <location>
        <begin position="211"/>
        <end position="247"/>
    </location>
</feature>
<feature type="domain" description="Manganese/iron superoxide dismutase C-terminal" evidence="3">
    <location>
        <begin position="252"/>
        <end position="341"/>
    </location>
</feature>
<comment type="caution">
    <text evidence="4">The sequence shown here is derived from an EMBL/GenBank/DDBJ whole genome shotgun (WGS) entry which is preliminary data.</text>
</comment>
<evidence type="ECO:0000259" key="3">
    <source>
        <dbReference type="Pfam" id="PF02777"/>
    </source>
</evidence>
<proteinExistence type="predicted"/>
<dbReference type="PANTHER" id="PTHR43595">
    <property type="entry name" value="37S RIBOSOMAL PROTEIN S26, MITOCHONDRIAL"/>
    <property type="match status" value="1"/>
</dbReference>
<dbReference type="STRING" id="93625.A0A409WFK2"/>
<evidence type="ECO:0000313" key="4">
    <source>
        <dbReference type="EMBL" id="PPQ77263.1"/>
    </source>
</evidence>
<keyword evidence="5" id="KW-1185">Reference proteome</keyword>
<dbReference type="PANTHER" id="PTHR43595:SF2">
    <property type="entry name" value="SMALL RIBOSOMAL SUBUNIT PROTEIN MS42"/>
    <property type="match status" value="1"/>
</dbReference>
<dbReference type="GO" id="GO:0005737">
    <property type="term" value="C:cytoplasm"/>
    <property type="evidence" value="ECO:0007669"/>
    <property type="project" value="TreeGrafter"/>
</dbReference>
<evidence type="ECO:0000256" key="2">
    <source>
        <dbReference type="SAM" id="MobiDB-lite"/>
    </source>
</evidence>
<protein>
    <recommendedName>
        <fullName evidence="3">Manganese/iron superoxide dismutase C-terminal domain-containing protein</fullName>
    </recommendedName>
</protein>
<dbReference type="InterPro" id="IPR036314">
    <property type="entry name" value="SOD_C_sf"/>
</dbReference>
<dbReference type="Gene3D" id="3.55.40.20">
    <property type="entry name" value="Iron/manganese superoxide dismutase, C-terminal domain"/>
    <property type="match status" value="2"/>
</dbReference>
<gene>
    <name evidence="4" type="ORF">CVT25_010845</name>
</gene>
<comment type="function">
    <text evidence="1">Component of the mitochondrial ribosome (mitoribosome), a dedicated translation machinery responsible for the synthesis of mitochondrial genome-encoded proteins, including at least some of the essential transmembrane subunits of the mitochondrial respiratory chain. The mitoribosomes are attached to the mitochondrial inner membrane and translation products are cotranslationally integrated into the membrane.</text>
</comment>
<sequence length="354" mass="39164">MASCLRLVSSNVSKSSSIFSTFKSNLGRRSLHQCRELPYPIDDGLGKFLPPPALRTLMEYQEGLLERLNDELKTDTKAELHANVTQTVIRYCTMRDRTLGFNYSVLALNNSFFLEQLAPPPPEETGVKSHQGWISDELFEKIRNQYGDIIGLKSTFSASALGMFSNGWVWMVTDSDGNLGVLPTLGPSTLLVRSRSNMHYDAGLLIGESAIGPKQPENSPIRPLPTNHTPPGVAPSSPFSGMAAQPPTRGLFDDHTRAFSASSAQANDYGRVSTIYGESPRESAIKGSTVPNNLSVGNVIYPLFCVPVYEHAWMSAGFGVWGKEAWLAEFWTVLDWKKVSRAFRIAREVKYNRP</sequence>
<dbReference type="GO" id="GO:0046872">
    <property type="term" value="F:metal ion binding"/>
    <property type="evidence" value="ECO:0007669"/>
    <property type="project" value="InterPro"/>
</dbReference>
<dbReference type="GO" id="GO:0004784">
    <property type="term" value="F:superoxide dismutase activity"/>
    <property type="evidence" value="ECO:0007669"/>
    <property type="project" value="InterPro"/>
</dbReference>
<accession>A0A409WFK2</accession>
<dbReference type="Pfam" id="PF02777">
    <property type="entry name" value="Sod_Fe_C"/>
    <property type="match status" value="2"/>
</dbReference>
<evidence type="ECO:0000256" key="1">
    <source>
        <dbReference type="ARBA" id="ARBA00037226"/>
    </source>
</evidence>
<dbReference type="SUPFAM" id="SSF54719">
    <property type="entry name" value="Fe,Mn superoxide dismutase (SOD), C-terminal domain"/>
    <property type="match status" value="1"/>
</dbReference>
<reference evidence="4 5" key="1">
    <citation type="journal article" date="2018" name="Evol. Lett.">
        <title>Horizontal gene cluster transfer increased hallucinogenic mushroom diversity.</title>
        <authorList>
            <person name="Reynolds H.T."/>
            <person name="Vijayakumar V."/>
            <person name="Gluck-Thaler E."/>
            <person name="Korotkin H.B."/>
            <person name="Matheny P.B."/>
            <person name="Slot J.C."/>
        </authorList>
    </citation>
    <scope>NUCLEOTIDE SEQUENCE [LARGE SCALE GENOMIC DNA]</scope>
    <source>
        <strain evidence="4 5">2631</strain>
    </source>
</reference>
<name>A0A409WFK2_PSICY</name>
<dbReference type="OrthoDB" id="275227at2759"/>
<dbReference type="InParanoid" id="A0A409WFK2"/>